<evidence type="ECO:0000313" key="2">
    <source>
        <dbReference type="EMBL" id="HJB11808.1"/>
    </source>
</evidence>
<reference evidence="2" key="1">
    <citation type="journal article" date="2021" name="PeerJ">
        <title>Extensive microbial diversity within the chicken gut microbiome revealed by metagenomics and culture.</title>
        <authorList>
            <person name="Gilroy R."/>
            <person name="Ravi A."/>
            <person name="Getino M."/>
            <person name="Pursley I."/>
            <person name="Horton D.L."/>
            <person name="Alikhan N.F."/>
            <person name="Baker D."/>
            <person name="Gharbi K."/>
            <person name="Hall N."/>
            <person name="Watson M."/>
            <person name="Adriaenssens E.M."/>
            <person name="Foster-Nyarko E."/>
            <person name="Jarju S."/>
            <person name="Secka A."/>
            <person name="Antonio M."/>
            <person name="Oren A."/>
            <person name="Chaudhuri R.R."/>
            <person name="La Ragione R."/>
            <person name="Hildebrand F."/>
            <person name="Pallen M.J."/>
        </authorList>
    </citation>
    <scope>NUCLEOTIDE SEQUENCE</scope>
    <source>
        <strain evidence="2">ChiHjej13B12-24818</strain>
    </source>
</reference>
<keyword evidence="1" id="KW-0472">Membrane</keyword>
<keyword evidence="1" id="KW-0812">Transmembrane</keyword>
<accession>A0A9D2LG15</accession>
<dbReference type="Proteomes" id="UP000823823">
    <property type="component" value="Unassembled WGS sequence"/>
</dbReference>
<comment type="caution">
    <text evidence="2">The sequence shown here is derived from an EMBL/GenBank/DDBJ whole genome shotgun (WGS) entry which is preliminary data.</text>
</comment>
<dbReference type="AlphaFoldDB" id="A0A9D2LG15"/>
<feature type="transmembrane region" description="Helical" evidence="1">
    <location>
        <begin position="55"/>
        <end position="73"/>
    </location>
</feature>
<keyword evidence="1" id="KW-1133">Transmembrane helix</keyword>
<protein>
    <submittedName>
        <fullName evidence="2">Uncharacterized protein</fullName>
    </submittedName>
</protein>
<feature type="transmembrane region" description="Helical" evidence="1">
    <location>
        <begin position="21"/>
        <end position="43"/>
    </location>
</feature>
<sequence length="170" mass="18187">MYTHISLEALLWALSFYGRHLVLVLGLSLVPALQRFGTVSGLIPMGPFAGRAGEVLTAAARLGLIVAALVLMLRELNPPMTSLREGWRGFEAGLEGRVGVFLLQFVLLALAFAVFDLVPTWAVASLVAEESRALATAIVLAVKNLTVIALTFLWLIGLARFFVVSGALSP</sequence>
<evidence type="ECO:0000313" key="3">
    <source>
        <dbReference type="Proteomes" id="UP000823823"/>
    </source>
</evidence>
<reference evidence="2" key="2">
    <citation type="submission" date="2021-04" db="EMBL/GenBank/DDBJ databases">
        <authorList>
            <person name="Gilroy R."/>
        </authorList>
    </citation>
    <scope>NUCLEOTIDE SEQUENCE</scope>
    <source>
        <strain evidence="2">ChiHjej13B12-24818</strain>
    </source>
</reference>
<feature type="transmembrane region" description="Helical" evidence="1">
    <location>
        <begin position="135"/>
        <end position="163"/>
    </location>
</feature>
<evidence type="ECO:0000256" key="1">
    <source>
        <dbReference type="SAM" id="Phobius"/>
    </source>
</evidence>
<feature type="transmembrane region" description="Helical" evidence="1">
    <location>
        <begin position="94"/>
        <end position="115"/>
    </location>
</feature>
<dbReference type="EMBL" id="DWZH01000121">
    <property type="protein sequence ID" value="HJB11808.1"/>
    <property type="molecule type" value="Genomic_DNA"/>
</dbReference>
<organism evidence="2 3">
    <name type="scientific">Candidatus Brachybacterium merdavium</name>
    <dbReference type="NCBI Taxonomy" id="2838513"/>
    <lineage>
        <taxon>Bacteria</taxon>
        <taxon>Bacillati</taxon>
        <taxon>Actinomycetota</taxon>
        <taxon>Actinomycetes</taxon>
        <taxon>Micrococcales</taxon>
        <taxon>Dermabacteraceae</taxon>
        <taxon>Brachybacterium</taxon>
    </lineage>
</organism>
<proteinExistence type="predicted"/>
<gene>
    <name evidence="2" type="ORF">H9786_15015</name>
</gene>
<name>A0A9D2LG15_9MICO</name>